<feature type="transmembrane region" description="Helical" evidence="21">
    <location>
        <begin position="368"/>
        <end position="397"/>
    </location>
</feature>
<dbReference type="InterPro" id="IPR038377">
    <property type="entry name" value="Na/Glc_symporter_sf"/>
</dbReference>
<proteinExistence type="inferred from homology"/>
<evidence type="ECO:0000256" key="17">
    <source>
        <dbReference type="ARBA" id="ARBA00078598"/>
    </source>
</evidence>
<dbReference type="NCBIfam" id="TIGR00813">
    <property type="entry name" value="sss"/>
    <property type="match status" value="1"/>
</dbReference>
<evidence type="ECO:0000313" key="23">
    <source>
        <dbReference type="RefSeq" id="XP_042562077.1"/>
    </source>
</evidence>
<accession>A0A8M1KJW8</accession>
<feature type="transmembrane region" description="Helical" evidence="21">
    <location>
        <begin position="122"/>
        <end position="150"/>
    </location>
</feature>
<evidence type="ECO:0000256" key="6">
    <source>
        <dbReference type="ARBA" id="ARBA00022553"/>
    </source>
</evidence>
<dbReference type="PROSITE" id="PS00457">
    <property type="entry name" value="NA_SOLUT_SYMP_2"/>
    <property type="match status" value="1"/>
</dbReference>
<evidence type="ECO:0000256" key="15">
    <source>
        <dbReference type="ARBA" id="ARBA00063782"/>
    </source>
</evidence>
<keyword evidence="5" id="KW-1003">Cell membrane</keyword>
<evidence type="ECO:0000256" key="5">
    <source>
        <dbReference type="ARBA" id="ARBA00022475"/>
    </source>
</evidence>
<dbReference type="RefSeq" id="XP_042562077.1">
    <property type="nucleotide sequence ID" value="XM_042706143.1"/>
</dbReference>
<keyword evidence="12 21" id="KW-0472">Membrane</keyword>
<dbReference type="RefSeq" id="XP_042562078.1">
    <property type="nucleotide sequence ID" value="XM_042706144.1"/>
</dbReference>
<evidence type="ECO:0000313" key="25">
    <source>
        <dbReference type="RefSeq" id="XP_042562079.1"/>
    </source>
</evidence>
<evidence type="ECO:0000256" key="16">
    <source>
        <dbReference type="ARBA" id="ARBA00074169"/>
    </source>
</evidence>
<keyword evidence="13" id="KW-0325">Glycoprotein</keyword>
<organism evidence="22 25">
    <name type="scientific">Clupea harengus</name>
    <name type="common">Atlantic herring</name>
    <dbReference type="NCBI Taxonomy" id="7950"/>
    <lineage>
        <taxon>Eukaryota</taxon>
        <taxon>Metazoa</taxon>
        <taxon>Chordata</taxon>
        <taxon>Craniata</taxon>
        <taxon>Vertebrata</taxon>
        <taxon>Euteleostomi</taxon>
        <taxon>Actinopterygii</taxon>
        <taxon>Neopterygii</taxon>
        <taxon>Teleostei</taxon>
        <taxon>Clupei</taxon>
        <taxon>Clupeiformes</taxon>
        <taxon>Clupeoidei</taxon>
        <taxon>Clupeidae</taxon>
        <taxon>Clupea</taxon>
    </lineage>
</organism>
<evidence type="ECO:0000256" key="19">
    <source>
        <dbReference type="RuleBase" id="RU362091"/>
    </source>
</evidence>
<comment type="similarity">
    <text evidence="3 19">Belongs to the sodium:solute symporter (SSF) (TC 2.A.21) family.</text>
</comment>
<feature type="transmembrane region" description="Helical" evidence="21">
    <location>
        <begin position="513"/>
        <end position="534"/>
    </location>
</feature>
<feature type="transmembrane region" description="Helical" evidence="21">
    <location>
        <begin position="88"/>
        <end position="110"/>
    </location>
</feature>
<evidence type="ECO:0000256" key="1">
    <source>
        <dbReference type="ARBA" id="ARBA00004424"/>
    </source>
</evidence>
<dbReference type="InterPro" id="IPR018212">
    <property type="entry name" value="Na/solute_symporter_CS"/>
</dbReference>
<evidence type="ECO:0000256" key="8">
    <source>
        <dbReference type="ARBA" id="ARBA00022847"/>
    </source>
</evidence>
<feature type="transmembrane region" description="Helical" evidence="21">
    <location>
        <begin position="7"/>
        <end position="27"/>
    </location>
</feature>
<dbReference type="GO" id="GO:0005412">
    <property type="term" value="F:D-glucose:sodium symporter activity"/>
    <property type="evidence" value="ECO:0007669"/>
    <property type="project" value="TreeGrafter"/>
</dbReference>
<keyword evidence="4" id="KW-0813">Transport</keyword>
<name>A0A8M1KJW8_CLUHA</name>
<comment type="subunit">
    <text evidence="15">Interacts with KCNQ2 (via the pore module). Interacts with KCNQ1; this interaction is direct. Forms coregulatory complexes with ion channels KCNQ2-KCNQ3 and KCNQ1-KCNE2.</text>
</comment>
<evidence type="ECO:0000313" key="22">
    <source>
        <dbReference type="Proteomes" id="UP000515152"/>
    </source>
</evidence>
<keyword evidence="14" id="KW-0739">Sodium transport</keyword>
<feature type="transmembrane region" description="Helical" evidence="21">
    <location>
        <begin position="156"/>
        <end position="182"/>
    </location>
</feature>
<feature type="region of interest" description="Disordered" evidence="20">
    <location>
        <begin position="620"/>
        <end position="647"/>
    </location>
</feature>
<dbReference type="GO" id="GO:0015798">
    <property type="term" value="P:myo-inositol transport"/>
    <property type="evidence" value="ECO:0007669"/>
    <property type="project" value="TreeGrafter"/>
</dbReference>
<dbReference type="RefSeq" id="XP_042562079.1">
    <property type="nucleotide sequence ID" value="XM_042706145.1"/>
</dbReference>
<dbReference type="Gene3D" id="1.20.1730.10">
    <property type="entry name" value="Sodium/glucose cotransporter"/>
    <property type="match status" value="1"/>
</dbReference>
<dbReference type="PANTHER" id="PTHR11819:SF150">
    <property type="entry name" value="SODIUM_MYO-INOSITOL COTRANSPORTER"/>
    <property type="match status" value="1"/>
</dbReference>
<keyword evidence="9 21" id="KW-1133">Transmembrane helix</keyword>
<keyword evidence="10" id="KW-0915">Sodium</keyword>
<feature type="transmembrane region" description="Helical" evidence="21">
    <location>
        <begin position="694"/>
        <end position="714"/>
    </location>
</feature>
<reference evidence="23 24" key="1">
    <citation type="submission" date="2025-04" db="UniProtKB">
        <authorList>
            <consortium name="RefSeq"/>
        </authorList>
    </citation>
    <scope>IDENTIFICATION</scope>
</reference>
<dbReference type="GeneID" id="105899346"/>
<dbReference type="GO" id="GO:0006020">
    <property type="term" value="P:inositol metabolic process"/>
    <property type="evidence" value="ECO:0007669"/>
    <property type="project" value="TreeGrafter"/>
</dbReference>
<keyword evidence="22" id="KW-1185">Reference proteome</keyword>
<keyword evidence="6" id="KW-0597">Phosphoprotein</keyword>
<sequence length="716" mass="79024">MAEAMEAPDIAVVALYFVLVLAIGFFATWKANRSTVSGYFLAGRSMNWVVVGASLFVSNIGSEHFIGLAGSGAASGFAVGAWEFNALLLLQLLGWVFIPVYIHCGIYTMPEYLSKRYGGKRLKVYFASLSILLYIFTKLSVDLYAGALFIQESLGWNLYLSVTILISMTALLTVTGGLVAVIYTDTLQAVLMIGGALSLTVISLMKVGGLEGLREKYMQAVPNVTAILASNNFTFTYTNSCRIHPKPDSLRILRGPFDEDIPWPGFLLGQTPASIWYWCADQVIVQRVLAAKNIVHAKASTLMAGFLKVLPMFIIVIPGMISRILFADELVCISPEHCMQVCGSQAGCSNIAYPRLVMSVMPVGLRGLMMAVMIAALMSDLDSIFNSASTIFTLDIYKMVRKCASSRELLIVGRMFVIIMVGISIAWVPVIIEMQGGQMYLYIQEIAGYLTPPVAALFMLGVFTTRCNETGAFWGGMTGFVLGTTRLMLGFVYREPRCDQPDDRPFFITHIHYMYIAAGLFWLSGAVAVVVSLCTPPPSKERVRNTTVWGLPKFEGVPVRDHEELHELNKSPIVCNGNGTLHKQIPMDIKKEKILDEADIQLLMPAGDHDHMTLNTELPTPSENYGNGHAELVNNEEDGSNRSASRGGEKGLCMRLFVWLFGSKEQEDATQAQVSEEDHEHIMEMLYEPPKMKLLLNLGLFLVCSLGVFMFVYFSL</sequence>
<dbReference type="GeneTree" id="ENSGT00940000161679"/>
<dbReference type="FunFam" id="1.20.1730.10:FF:000013">
    <property type="entry name" value="sodium/myo-inositol cotransporter isoform X1"/>
    <property type="match status" value="1"/>
</dbReference>
<evidence type="ECO:0000256" key="12">
    <source>
        <dbReference type="ARBA" id="ARBA00023136"/>
    </source>
</evidence>
<evidence type="ECO:0000313" key="24">
    <source>
        <dbReference type="RefSeq" id="XP_042562078.1"/>
    </source>
</evidence>
<dbReference type="KEGG" id="char:105899346"/>
<evidence type="ECO:0000256" key="9">
    <source>
        <dbReference type="ARBA" id="ARBA00022989"/>
    </source>
</evidence>
<feature type="transmembrane region" description="Helical" evidence="21">
    <location>
        <begin position="409"/>
        <end position="428"/>
    </location>
</feature>
<dbReference type="Proteomes" id="UP000515152">
    <property type="component" value="Unplaced"/>
</dbReference>
<keyword evidence="11" id="KW-0406">Ion transport</keyword>
<evidence type="ECO:0000256" key="4">
    <source>
        <dbReference type="ARBA" id="ARBA00022448"/>
    </source>
</evidence>
<evidence type="ECO:0000256" key="3">
    <source>
        <dbReference type="ARBA" id="ARBA00006434"/>
    </source>
</evidence>
<dbReference type="OrthoDB" id="6132759at2759"/>
<dbReference type="InterPro" id="IPR001734">
    <property type="entry name" value="Na/solute_symporter"/>
</dbReference>
<evidence type="ECO:0000256" key="2">
    <source>
        <dbReference type="ARBA" id="ARBA00004554"/>
    </source>
</evidence>
<evidence type="ECO:0000256" key="11">
    <source>
        <dbReference type="ARBA" id="ARBA00023065"/>
    </source>
</evidence>
<dbReference type="PANTHER" id="PTHR11819">
    <property type="entry name" value="SOLUTE CARRIER FAMILY 5"/>
    <property type="match status" value="1"/>
</dbReference>
<evidence type="ECO:0000256" key="20">
    <source>
        <dbReference type="SAM" id="MobiDB-lite"/>
    </source>
</evidence>
<protein>
    <recommendedName>
        <fullName evidence="16">Sodium/myo-inositol cotransporter</fullName>
    </recommendedName>
    <alternativeName>
        <fullName evidence="18">Sodium/myo-inositol transporter 1</fullName>
    </alternativeName>
    <alternativeName>
        <fullName evidence="17">Solute carrier family 5 member 3</fullName>
    </alternativeName>
</protein>
<feature type="transmembrane region" description="Helical" evidence="21">
    <location>
        <begin position="301"/>
        <end position="321"/>
    </location>
</feature>
<evidence type="ECO:0000256" key="10">
    <source>
        <dbReference type="ARBA" id="ARBA00023053"/>
    </source>
</evidence>
<feature type="transmembrane region" description="Helical" evidence="21">
    <location>
        <begin position="472"/>
        <end position="493"/>
    </location>
</feature>
<dbReference type="GO" id="GO:0016324">
    <property type="term" value="C:apical plasma membrane"/>
    <property type="evidence" value="ECO:0007669"/>
    <property type="project" value="UniProtKB-SubCell"/>
</dbReference>
<dbReference type="PROSITE" id="PS00456">
    <property type="entry name" value="NA_SOLUT_SYMP_1"/>
    <property type="match status" value="1"/>
</dbReference>
<gene>
    <name evidence="23 24 25" type="primary">LOC105899346</name>
</gene>
<comment type="subcellular location">
    <subcellularLocation>
        <location evidence="1">Apical cell membrane</location>
        <topology evidence="1">Multi-pass membrane protein</topology>
    </subcellularLocation>
    <subcellularLocation>
        <location evidence="2">Basolateral cell membrane</location>
        <topology evidence="2">Multi-pass membrane protein</topology>
    </subcellularLocation>
</comment>
<keyword evidence="8" id="KW-0769">Symport</keyword>
<dbReference type="AlphaFoldDB" id="A0A8M1KJW8"/>
<dbReference type="PROSITE" id="PS50283">
    <property type="entry name" value="NA_SOLUT_SYMP_3"/>
    <property type="match status" value="1"/>
</dbReference>
<evidence type="ECO:0000256" key="7">
    <source>
        <dbReference type="ARBA" id="ARBA00022692"/>
    </source>
</evidence>
<keyword evidence="7 21" id="KW-0812">Transmembrane</keyword>
<evidence type="ECO:0000256" key="21">
    <source>
        <dbReference type="SAM" id="Phobius"/>
    </source>
</evidence>
<feature type="transmembrane region" description="Helical" evidence="21">
    <location>
        <begin position="440"/>
        <end position="460"/>
    </location>
</feature>
<evidence type="ECO:0000256" key="13">
    <source>
        <dbReference type="ARBA" id="ARBA00023180"/>
    </source>
</evidence>
<evidence type="ECO:0000256" key="14">
    <source>
        <dbReference type="ARBA" id="ARBA00023201"/>
    </source>
</evidence>
<evidence type="ECO:0000256" key="18">
    <source>
        <dbReference type="ARBA" id="ARBA00083967"/>
    </source>
</evidence>
<dbReference type="Pfam" id="PF00474">
    <property type="entry name" value="SSF"/>
    <property type="match status" value="1"/>
</dbReference>
<dbReference type="GO" id="GO:0016323">
    <property type="term" value="C:basolateral plasma membrane"/>
    <property type="evidence" value="ECO:0007669"/>
    <property type="project" value="UniProtKB-SubCell"/>
</dbReference>